<accession>A0A2N0P8I9</accession>
<reference evidence="1 2" key="1">
    <citation type="submission" date="2016-04" db="EMBL/GenBank/DDBJ databases">
        <title>Genome analyses suggest a sexual origin of heterokaryosis in a supposedly ancient asexual fungus.</title>
        <authorList>
            <person name="Ropars J."/>
            <person name="Sedzielewska K."/>
            <person name="Noel J."/>
            <person name="Charron P."/>
            <person name="Farinelli L."/>
            <person name="Marton T."/>
            <person name="Kruger M."/>
            <person name="Pelin A."/>
            <person name="Brachmann A."/>
            <person name="Corradi N."/>
        </authorList>
    </citation>
    <scope>NUCLEOTIDE SEQUENCE [LARGE SCALE GENOMIC DNA]</scope>
    <source>
        <strain evidence="1 2">A5</strain>
    </source>
</reference>
<comment type="caution">
    <text evidence="1">The sequence shown here is derived from an EMBL/GenBank/DDBJ whole genome shotgun (WGS) entry which is preliminary data.</text>
</comment>
<dbReference type="VEuPathDB" id="FungiDB:RhiirA1_452179"/>
<dbReference type="VEuPathDB" id="FungiDB:FUN_001412"/>
<dbReference type="EMBL" id="LLXJ01001237">
    <property type="protein sequence ID" value="PKC03156.1"/>
    <property type="molecule type" value="Genomic_DNA"/>
</dbReference>
<protein>
    <submittedName>
        <fullName evidence="1">Uncharacterized protein</fullName>
    </submittedName>
</protein>
<organism evidence="1 2">
    <name type="scientific">Rhizophagus irregularis</name>
    <dbReference type="NCBI Taxonomy" id="588596"/>
    <lineage>
        <taxon>Eukaryota</taxon>
        <taxon>Fungi</taxon>
        <taxon>Fungi incertae sedis</taxon>
        <taxon>Mucoromycota</taxon>
        <taxon>Glomeromycotina</taxon>
        <taxon>Glomeromycetes</taxon>
        <taxon>Glomerales</taxon>
        <taxon>Glomeraceae</taxon>
        <taxon>Rhizophagus</taxon>
    </lineage>
</organism>
<gene>
    <name evidence="1" type="ORF">RhiirA5_424186</name>
</gene>
<evidence type="ECO:0000313" key="2">
    <source>
        <dbReference type="Proteomes" id="UP000232722"/>
    </source>
</evidence>
<evidence type="ECO:0000313" key="1">
    <source>
        <dbReference type="EMBL" id="PKC03156.1"/>
    </source>
</evidence>
<dbReference type="Proteomes" id="UP000232722">
    <property type="component" value="Unassembled WGS sequence"/>
</dbReference>
<name>A0A2N0P8I9_9GLOM</name>
<dbReference type="VEuPathDB" id="FungiDB:RhiirFUN_023606"/>
<dbReference type="AlphaFoldDB" id="A0A2N0P8I9"/>
<sequence>MFHPDFNYITDKLPVSIKDRAYQRLLNHSHKPIPLNQISEKNKRIEDYLLHTLEIYQKSLDRNRKTMDRKKLRPQSWPECPAPLTLPISYVTDNGTQTGNIVCDHEAEINSRVNVLQKQMLKYNKETFGRFMQNLSREHEERIKANSQLRYEIIEIKAQVQGIEKALAFMKSSENN</sequence>
<proteinExistence type="predicted"/>
<reference evidence="1 2" key="2">
    <citation type="submission" date="2017-09" db="EMBL/GenBank/DDBJ databases">
        <title>Extensive intraspecific genome diversity in a model arbuscular mycorrhizal fungus.</title>
        <authorList>
            <person name="Chen E.C."/>
            <person name="Morin E."/>
            <person name="Beaudet D."/>
            <person name="Noel J."/>
            <person name="Ndikumana S."/>
            <person name="Charron P."/>
            <person name="St-Onge C."/>
            <person name="Giorgi J."/>
            <person name="Grigoriev I.V."/>
            <person name="Roux C."/>
            <person name="Martin F.M."/>
            <person name="Corradi N."/>
        </authorList>
    </citation>
    <scope>NUCLEOTIDE SEQUENCE [LARGE SCALE GENOMIC DNA]</scope>
    <source>
        <strain evidence="1 2">A5</strain>
    </source>
</reference>